<dbReference type="Proteomes" id="UP000215027">
    <property type="component" value="Chromosome I"/>
</dbReference>
<dbReference type="KEGG" id="pbf:CFX0092_A2663"/>
<dbReference type="InterPro" id="IPR024079">
    <property type="entry name" value="MetalloPept_cat_dom_sf"/>
</dbReference>
<keyword evidence="2" id="KW-1185">Reference proteome</keyword>
<accession>A0A160T307</accession>
<reference evidence="1" key="1">
    <citation type="submission" date="2016-01" db="EMBL/GenBank/DDBJ databases">
        <authorList>
            <person name="Mcilroy J.S."/>
            <person name="Karst M S."/>
            <person name="Albertsen M."/>
        </authorList>
    </citation>
    <scope>NUCLEOTIDE SEQUENCE</scope>
    <source>
        <strain evidence="1">Cfx-K</strain>
    </source>
</reference>
<protein>
    <submittedName>
        <fullName evidence="1">Uncharacterized protein</fullName>
    </submittedName>
</protein>
<dbReference type="RefSeq" id="WP_095043861.1">
    <property type="nucleotide sequence ID" value="NZ_LN890655.1"/>
</dbReference>
<sequence length="219" mass="24006">MVGLLWELFNLLKEVANRVLKLPEFLLTLVGVRFGKRLRVRVVVLRDERGLPLASDAEVRPAYEEAQRILARMAGVAVEPAGWRVVTAPHAAPKAALDVRCTDGAWRDDLGQAGAFFRSLMASTPAGMLTGYGQPVTVFVVRSMTTHNGCSLGAAADYVTVEAKSLRTARRLLAHEVAHACGLWHSKRPNNLMLPQGPGEELTHMQAAVLRSSRHVTYF</sequence>
<evidence type="ECO:0000313" key="1">
    <source>
        <dbReference type="EMBL" id="CUS04541.2"/>
    </source>
</evidence>
<gene>
    <name evidence="1" type="ORF">CFX0092_A2663</name>
</gene>
<dbReference type="OrthoDB" id="1426195at2"/>
<organism evidence="1 2">
    <name type="scientific">Candidatus Promineifilum breve</name>
    <dbReference type="NCBI Taxonomy" id="1806508"/>
    <lineage>
        <taxon>Bacteria</taxon>
        <taxon>Bacillati</taxon>
        <taxon>Chloroflexota</taxon>
        <taxon>Ardenticatenia</taxon>
        <taxon>Candidatus Promineifilales</taxon>
        <taxon>Candidatus Promineifilaceae</taxon>
        <taxon>Candidatus Promineifilum</taxon>
    </lineage>
</organism>
<evidence type="ECO:0000313" key="2">
    <source>
        <dbReference type="Proteomes" id="UP000215027"/>
    </source>
</evidence>
<name>A0A160T307_9CHLR</name>
<proteinExistence type="predicted"/>
<dbReference type="AlphaFoldDB" id="A0A160T307"/>
<dbReference type="EMBL" id="LN890655">
    <property type="protein sequence ID" value="CUS04541.2"/>
    <property type="molecule type" value="Genomic_DNA"/>
</dbReference>
<dbReference type="GO" id="GO:0008237">
    <property type="term" value="F:metallopeptidase activity"/>
    <property type="evidence" value="ECO:0007669"/>
    <property type="project" value="InterPro"/>
</dbReference>
<dbReference type="Gene3D" id="3.40.390.10">
    <property type="entry name" value="Collagenase (Catalytic Domain)"/>
    <property type="match status" value="1"/>
</dbReference>
<dbReference type="SUPFAM" id="SSF55486">
    <property type="entry name" value="Metalloproteases ('zincins'), catalytic domain"/>
    <property type="match status" value="1"/>
</dbReference>